<feature type="domain" description="Formyl transferase N-terminal" evidence="7">
    <location>
        <begin position="2"/>
        <end position="182"/>
    </location>
</feature>
<evidence type="ECO:0000256" key="5">
    <source>
        <dbReference type="ARBA" id="ARBA00047664"/>
    </source>
</evidence>
<dbReference type="GO" id="GO:0005829">
    <property type="term" value="C:cytosol"/>
    <property type="evidence" value="ECO:0007669"/>
    <property type="project" value="TreeGrafter"/>
</dbReference>
<dbReference type="PROSITE" id="PS00373">
    <property type="entry name" value="GART"/>
    <property type="match status" value="1"/>
</dbReference>
<feature type="binding site" evidence="6">
    <location>
        <position position="102"/>
    </location>
    <ligand>
        <name>(6R)-10-formyltetrahydrofolate</name>
        <dbReference type="ChEBI" id="CHEBI:195366"/>
    </ligand>
</feature>
<dbReference type="HAMAP" id="MF_01930">
    <property type="entry name" value="PurN"/>
    <property type="match status" value="1"/>
</dbReference>
<dbReference type="Pfam" id="PF00551">
    <property type="entry name" value="Formyl_trans_N"/>
    <property type="match status" value="1"/>
</dbReference>
<dbReference type="PANTHER" id="PTHR43369">
    <property type="entry name" value="PHOSPHORIBOSYLGLYCINAMIDE FORMYLTRANSFERASE"/>
    <property type="match status" value="1"/>
</dbReference>
<comment type="caution">
    <text evidence="6">Lacks conserved residue(s) required for the propagation of feature annotation.</text>
</comment>
<dbReference type="NCBIfam" id="TIGR00639">
    <property type="entry name" value="PurN"/>
    <property type="match status" value="1"/>
</dbReference>
<keyword evidence="3 6" id="KW-0658">Purine biosynthesis</keyword>
<dbReference type="OrthoDB" id="9806170at2"/>
<dbReference type="EC" id="2.1.2.2" evidence="6"/>
<evidence type="ECO:0000256" key="3">
    <source>
        <dbReference type="ARBA" id="ARBA00022755"/>
    </source>
</evidence>
<name>A0A4Q1JIV2_9BACT</name>
<evidence type="ECO:0000313" key="9">
    <source>
        <dbReference type="Proteomes" id="UP000289703"/>
    </source>
</evidence>
<dbReference type="Proteomes" id="UP000289703">
    <property type="component" value="Unassembled WGS sequence"/>
</dbReference>
<accession>A0A4Q1JIV2</accession>
<dbReference type="InterPro" id="IPR001555">
    <property type="entry name" value="GART_AS"/>
</dbReference>
<dbReference type="CDD" id="cd08645">
    <property type="entry name" value="FMT_core_GART"/>
    <property type="match status" value="1"/>
</dbReference>
<dbReference type="Gene3D" id="3.40.50.170">
    <property type="entry name" value="Formyl transferase, N-terminal domain"/>
    <property type="match status" value="1"/>
</dbReference>
<evidence type="ECO:0000259" key="7">
    <source>
        <dbReference type="Pfam" id="PF00551"/>
    </source>
</evidence>
<evidence type="ECO:0000256" key="6">
    <source>
        <dbReference type="HAMAP-Rule" id="MF_01930"/>
    </source>
</evidence>
<dbReference type="InterPro" id="IPR002376">
    <property type="entry name" value="Formyl_transf_N"/>
</dbReference>
<comment type="pathway">
    <text evidence="1 6">Purine metabolism; IMP biosynthesis via de novo pathway; N(2)-formyl-N(1)-(5-phospho-D-ribosyl)glycinamide from N(1)-(5-phospho-D-ribosyl)glycinamide (10-formyl THF route): step 1/1.</text>
</comment>
<proteinExistence type="inferred from homology"/>
<comment type="similarity">
    <text evidence="4 6">Belongs to the GART family.</text>
</comment>
<keyword evidence="9" id="KW-1185">Reference proteome</keyword>
<evidence type="ECO:0000256" key="2">
    <source>
        <dbReference type="ARBA" id="ARBA00022679"/>
    </source>
</evidence>
<dbReference type="PANTHER" id="PTHR43369:SF2">
    <property type="entry name" value="PHOSPHORIBOSYLGLYCINAMIDE FORMYLTRANSFERASE"/>
    <property type="match status" value="1"/>
</dbReference>
<dbReference type="InterPro" id="IPR004607">
    <property type="entry name" value="GART"/>
</dbReference>
<comment type="catalytic activity">
    <reaction evidence="5 6">
        <text>N(1)-(5-phospho-beta-D-ribosyl)glycinamide + (6R)-10-formyltetrahydrofolate = N(2)-formyl-N(1)-(5-phospho-beta-D-ribosyl)glycinamide + (6S)-5,6,7,8-tetrahydrofolate + H(+)</text>
        <dbReference type="Rhea" id="RHEA:15053"/>
        <dbReference type="ChEBI" id="CHEBI:15378"/>
        <dbReference type="ChEBI" id="CHEBI:57453"/>
        <dbReference type="ChEBI" id="CHEBI:143788"/>
        <dbReference type="ChEBI" id="CHEBI:147286"/>
        <dbReference type="ChEBI" id="CHEBI:195366"/>
        <dbReference type="EC" id="2.1.2.2"/>
    </reaction>
</comment>
<reference evidence="8 9" key="1">
    <citation type="submission" date="2019-01" db="EMBL/GenBank/DDBJ databases">
        <title>Ancylomarina salipaludis sp. nov., isolated from a salt marsh.</title>
        <authorList>
            <person name="Yoon J.-H."/>
        </authorList>
    </citation>
    <scope>NUCLEOTIDE SEQUENCE [LARGE SCALE GENOMIC DNA]</scope>
    <source>
        <strain evidence="8 9">SHSM-M15</strain>
    </source>
</reference>
<comment type="caution">
    <text evidence="8">The sequence shown here is derived from an EMBL/GenBank/DDBJ whole genome shotgun (WGS) entry which is preliminary data.</text>
</comment>
<organism evidence="8 9">
    <name type="scientific">Ancylomarina salipaludis</name>
    <dbReference type="NCBI Taxonomy" id="2501299"/>
    <lineage>
        <taxon>Bacteria</taxon>
        <taxon>Pseudomonadati</taxon>
        <taxon>Bacteroidota</taxon>
        <taxon>Bacteroidia</taxon>
        <taxon>Marinilabiliales</taxon>
        <taxon>Marinifilaceae</taxon>
        <taxon>Ancylomarina</taxon>
    </lineage>
</organism>
<evidence type="ECO:0000256" key="4">
    <source>
        <dbReference type="ARBA" id="ARBA00038440"/>
    </source>
</evidence>
<feature type="active site" description="Proton donor" evidence="6">
    <location>
        <position position="104"/>
    </location>
</feature>
<gene>
    <name evidence="6 8" type="primary">purN</name>
    <name evidence="8" type="ORF">EO244_13670</name>
</gene>
<dbReference type="SUPFAM" id="SSF53328">
    <property type="entry name" value="Formyltransferase"/>
    <property type="match status" value="1"/>
</dbReference>
<comment type="function">
    <text evidence="6">Catalyzes the transfer of a formyl group from 10-formyltetrahydrofolate to 5-phospho-ribosyl-glycinamide (GAR), producing 5-phospho-ribosyl-N-formylglycinamide (FGAR) and tetrahydrofolate.</text>
</comment>
<protein>
    <recommendedName>
        <fullName evidence="6">Phosphoribosylglycinamide formyltransferase</fullName>
        <ecNumber evidence="6">2.1.2.2</ecNumber>
    </recommendedName>
    <alternativeName>
        <fullName evidence="6">5'-phosphoribosylglycinamide transformylase</fullName>
    </alternativeName>
    <alternativeName>
        <fullName evidence="6">GAR transformylase</fullName>
        <shortName evidence="6">GART</shortName>
    </alternativeName>
</protein>
<dbReference type="EMBL" id="SAXA01000014">
    <property type="protein sequence ID" value="RXQ89826.1"/>
    <property type="molecule type" value="Genomic_DNA"/>
</dbReference>
<dbReference type="AlphaFoldDB" id="A0A4Q1JIV2"/>
<dbReference type="GO" id="GO:0006189">
    <property type="term" value="P:'de novo' IMP biosynthetic process"/>
    <property type="evidence" value="ECO:0007669"/>
    <property type="project" value="UniProtKB-UniRule"/>
</dbReference>
<evidence type="ECO:0000256" key="1">
    <source>
        <dbReference type="ARBA" id="ARBA00005054"/>
    </source>
</evidence>
<dbReference type="RefSeq" id="WP_129255247.1">
    <property type="nucleotide sequence ID" value="NZ_SAXA01000014.1"/>
</dbReference>
<dbReference type="GO" id="GO:0004644">
    <property type="term" value="F:phosphoribosylglycinamide formyltransferase activity"/>
    <property type="evidence" value="ECO:0007669"/>
    <property type="project" value="UniProtKB-UniRule"/>
</dbReference>
<sequence>MKRIAIFASGSGSNAENIAHYFESNPEVEISIILSNKTDAFVLERAKKLNIPSQTFTRNDFYETDSIVNLLKEKQIDLIVLAGFLWLVPDSLIKAYSDAIINIHPALLPNYGGKGMYGMNVHKAIIANKEKESGITIHVVNEKYDDGETILQAKCQIEENDTAEDLANKIHELEYEYFPRAVEEYLDKIKK</sequence>
<feature type="binding site" evidence="6">
    <location>
        <begin position="12"/>
        <end position="14"/>
    </location>
    <ligand>
        <name>N(1)-(5-phospho-beta-D-ribosyl)glycinamide</name>
        <dbReference type="ChEBI" id="CHEBI:143788"/>
    </ligand>
</feature>
<evidence type="ECO:0000313" key="8">
    <source>
        <dbReference type="EMBL" id="RXQ89826.1"/>
    </source>
</evidence>
<keyword evidence="2 6" id="KW-0808">Transferase</keyword>
<feature type="site" description="Raises pKa of active site His" evidence="6">
    <location>
        <position position="145"/>
    </location>
</feature>
<dbReference type="UniPathway" id="UPA00074">
    <property type="reaction ID" value="UER00126"/>
</dbReference>
<dbReference type="InterPro" id="IPR036477">
    <property type="entry name" value="Formyl_transf_N_sf"/>
</dbReference>